<evidence type="ECO:0000313" key="2">
    <source>
        <dbReference type="Proteomes" id="UP000032233"/>
    </source>
</evidence>
<comment type="caution">
    <text evidence="1">The sequence shown here is derived from an EMBL/GenBank/DDBJ whole genome shotgun (WGS) entry which is preliminary data.</text>
</comment>
<gene>
    <name evidence="1" type="ORF">X474_13010</name>
</gene>
<dbReference type="RefSeq" id="WP_044348973.1">
    <property type="nucleotide sequence ID" value="NZ_AZAC01000014.1"/>
</dbReference>
<dbReference type="Proteomes" id="UP000032233">
    <property type="component" value="Unassembled WGS sequence"/>
</dbReference>
<proteinExistence type="predicted"/>
<dbReference type="AlphaFoldDB" id="A0A0D2JEE4"/>
<evidence type="ECO:0000313" key="1">
    <source>
        <dbReference type="EMBL" id="KIX13996.1"/>
    </source>
</evidence>
<dbReference type="InParanoid" id="A0A0D2JEE4"/>
<sequence length="106" mass="10832">MSKETFGCFIGTDPTYAGDMSGEALTLSGDLVVNNGQVEGDLTVIGDSQMTGDLDVGGDLMLTPNPSTTVPSMTVGQVTPMVSGSTLYFKYQQAATTVLSGAVALS</sequence>
<accession>A0A0D2JEE4</accession>
<protein>
    <submittedName>
        <fullName evidence="1">Uncharacterized protein</fullName>
    </submittedName>
</protein>
<dbReference type="EMBL" id="AZAC01000014">
    <property type="protein sequence ID" value="KIX13996.1"/>
    <property type="molecule type" value="Genomic_DNA"/>
</dbReference>
<organism evidence="1 2">
    <name type="scientific">Dethiosulfatarculus sandiegensis</name>
    <dbReference type="NCBI Taxonomy" id="1429043"/>
    <lineage>
        <taxon>Bacteria</taxon>
        <taxon>Pseudomonadati</taxon>
        <taxon>Thermodesulfobacteriota</taxon>
        <taxon>Desulfarculia</taxon>
        <taxon>Desulfarculales</taxon>
        <taxon>Desulfarculaceae</taxon>
        <taxon>Dethiosulfatarculus</taxon>
    </lineage>
</organism>
<dbReference type="STRING" id="1429043.X474_13010"/>
<reference evidence="1 2" key="1">
    <citation type="submission" date="2013-11" db="EMBL/GenBank/DDBJ databases">
        <title>Metagenomic analysis of a methanogenic consortium involved in long chain n-alkane degradation.</title>
        <authorList>
            <person name="Davidova I.A."/>
            <person name="Callaghan A.V."/>
            <person name="Wawrik B."/>
            <person name="Pruitt S."/>
            <person name="Marks C."/>
            <person name="Duncan K.E."/>
            <person name="Suflita J.M."/>
        </authorList>
    </citation>
    <scope>NUCLEOTIDE SEQUENCE [LARGE SCALE GENOMIC DNA]</scope>
    <source>
        <strain evidence="1 2">SPR</strain>
    </source>
</reference>
<name>A0A0D2JEE4_9BACT</name>
<keyword evidence="2" id="KW-1185">Reference proteome</keyword>